<name>A0ACD3AU19_9AGAR</name>
<protein>
    <submittedName>
        <fullName evidence="1">Uncharacterized protein</fullName>
    </submittedName>
</protein>
<evidence type="ECO:0000313" key="2">
    <source>
        <dbReference type="Proteomes" id="UP000308600"/>
    </source>
</evidence>
<proteinExistence type="predicted"/>
<organism evidence="1 2">
    <name type="scientific">Pluteus cervinus</name>
    <dbReference type="NCBI Taxonomy" id="181527"/>
    <lineage>
        <taxon>Eukaryota</taxon>
        <taxon>Fungi</taxon>
        <taxon>Dikarya</taxon>
        <taxon>Basidiomycota</taxon>
        <taxon>Agaricomycotina</taxon>
        <taxon>Agaricomycetes</taxon>
        <taxon>Agaricomycetidae</taxon>
        <taxon>Agaricales</taxon>
        <taxon>Pluteineae</taxon>
        <taxon>Pluteaceae</taxon>
        <taxon>Pluteus</taxon>
    </lineage>
</organism>
<dbReference type="EMBL" id="ML208335">
    <property type="protein sequence ID" value="TFK69159.1"/>
    <property type="molecule type" value="Genomic_DNA"/>
</dbReference>
<keyword evidence="2" id="KW-1185">Reference proteome</keyword>
<dbReference type="Proteomes" id="UP000308600">
    <property type="component" value="Unassembled WGS sequence"/>
</dbReference>
<sequence length="197" mass="21751">MTTLSLQYSFWKVLDNTQPAFEEHTQLATASALVEKGNKASATPTTSGQSSGPVTRSMYKRLFANTAHDEDKENADTHHLRRTPTPTASGRSSGPVTRSMHKHPFANTTHDEDEEDTPPEPALGAANKRPRRSATATGSSSNARTKTRRRVKRSQPSGLAFLASTQAQRVELAYLEGRFDSTLETLRRLQAKRRTSE</sequence>
<accession>A0ACD3AU19</accession>
<reference evidence="1 2" key="1">
    <citation type="journal article" date="2019" name="Nat. Ecol. Evol.">
        <title>Megaphylogeny resolves global patterns of mushroom evolution.</title>
        <authorList>
            <person name="Varga T."/>
            <person name="Krizsan K."/>
            <person name="Foldi C."/>
            <person name="Dima B."/>
            <person name="Sanchez-Garcia M."/>
            <person name="Sanchez-Ramirez S."/>
            <person name="Szollosi G.J."/>
            <person name="Szarkandi J.G."/>
            <person name="Papp V."/>
            <person name="Albert L."/>
            <person name="Andreopoulos W."/>
            <person name="Angelini C."/>
            <person name="Antonin V."/>
            <person name="Barry K.W."/>
            <person name="Bougher N.L."/>
            <person name="Buchanan P."/>
            <person name="Buyck B."/>
            <person name="Bense V."/>
            <person name="Catcheside P."/>
            <person name="Chovatia M."/>
            <person name="Cooper J."/>
            <person name="Damon W."/>
            <person name="Desjardin D."/>
            <person name="Finy P."/>
            <person name="Geml J."/>
            <person name="Haridas S."/>
            <person name="Hughes K."/>
            <person name="Justo A."/>
            <person name="Karasinski D."/>
            <person name="Kautmanova I."/>
            <person name="Kiss B."/>
            <person name="Kocsube S."/>
            <person name="Kotiranta H."/>
            <person name="LaButti K.M."/>
            <person name="Lechner B.E."/>
            <person name="Liimatainen K."/>
            <person name="Lipzen A."/>
            <person name="Lukacs Z."/>
            <person name="Mihaltcheva S."/>
            <person name="Morgado L.N."/>
            <person name="Niskanen T."/>
            <person name="Noordeloos M.E."/>
            <person name="Ohm R.A."/>
            <person name="Ortiz-Santana B."/>
            <person name="Ovrebo C."/>
            <person name="Racz N."/>
            <person name="Riley R."/>
            <person name="Savchenko A."/>
            <person name="Shiryaev A."/>
            <person name="Soop K."/>
            <person name="Spirin V."/>
            <person name="Szebenyi C."/>
            <person name="Tomsovsky M."/>
            <person name="Tulloss R.E."/>
            <person name="Uehling J."/>
            <person name="Grigoriev I.V."/>
            <person name="Vagvolgyi C."/>
            <person name="Papp T."/>
            <person name="Martin F.M."/>
            <person name="Miettinen O."/>
            <person name="Hibbett D.S."/>
            <person name="Nagy L.G."/>
        </authorList>
    </citation>
    <scope>NUCLEOTIDE SEQUENCE [LARGE SCALE GENOMIC DNA]</scope>
    <source>
        <strain evidence="1 2">NL-1719</strain>
    </source>
</reference>
<gene>
    <name evidence="1" type="ORF">BDN72DRAFT_897463</name>
</gene>
<evidence type="ECO:0000313" key="1">
    <source>
        <dbReference type="EMBL" id="TFK69159.1"/>
    </source>
</evidence>